<sequence length="181" mass="19449">MSQDVQTGIVAGTWNIDLSHSEAGFTVRHLMSKVRGSFTDFSGTITTAENILDSTVEVTIKSGSITTNNEQRDAHLRSADFFDPEKGGELRFVSTKITESADGYVITGDLTINGITKSVDLAAEFLGVESDPWGQTKLGAEATTSINRTEFGVKWNQALEGGKFLVGDKVEITLAIQATKA</sequence>
<dbReference type="Gene3D" id="2.40.128.110">
    <property type="entry name" value="Lipid/polyisoprenoid-binding, YceI-like"/>
    <property type="match status" value="1"/>
</dbReference>
<organism evidence="3 4">
    <name type="scientific">Microlunatus ginsengisoli</name>
    <dbReference type="NCBI Taxonomy" id="363863"/>
    <lineage>
        <taxon>Bacteria</taxon>
        <taxon>Bacillati</taxon>
        <taxon>Actinomycetota</taxon>
        <taxon>Actinomycetes</taxon>
        <taxon>Propionibacteriales</taxon>
        <taxon>Propionibacteriaceae</taxon>
        <taxon>Microlunatus</taxon>
    </lineage>
</organism>
<dbReference type="PANTHER" id="PTHR34406:SF1">
    <property type="entry name" value="PROTEIN YCEI"/>
    <property type="match status" value="1"/>
</dbReference>
<dbReference type="PANTHER" id="PTHR34406">
    <property type="entry name" value="PROTEIN YCEI"/>
    <property type="match status" value="1"/>
</dbReference>
<name>A0ABP6ZJH2_9ACTN</name>
<reference evidence="4" key="1">
    <citation type="journal article" date="2019" name="Int. J. Syst. Evol. Microbiol.">
        <title>The Global Catalogue of Microorganisms (GCM) 10K type strain sequencing project: providing services to taxonomists for standard genome sequencing and annotation.</title>
        <authorList>
            <consortium name="The Broad Institute Genomics Platform"/>
            <consortium name="The Broad Institute Genome Sequencing Center for Infectious Disease"/>
            <person name="Wu L."/>
            <person name="Ma J."/>
        </authorList>
    </citation>
    <scope>NUCLEOTIDE SEQUENCE [LARGE SCALE GENOMIC DNA]</scope>
    <source>
        <strain evidence="4">JCM 16929</strain>
    </source>
</reference>
<keyword evidence="4" id="KW-1185">Reference proteome</keyword>
<dbReference type="SUPFAM" id="SSF101874">
    <property type="entry name" value="YceI-like"/>
    <property type="match status" value="1"/>
</dbReference>
<feature type="domain" description="Lipid/polyisoprenoid-binding YceI-like" evidence="2">
    <location>
        <begin position="13"/>
        <end position="179"/>
    </location>
</feature>
<evidence type="ECO:0000313" key="3">
    <source>
        <dbReference type="EMBL" id="GAA3608216.1"/>
    </source>
</evidence>
<evidence type="ECO:0000313" key="4">
    <source>
        <dbReference type="Proteomes" id="UP001501490"/>
    </source>
</evidence>
<dbReference type="InterPro" id="IPR036761">
    <property type="entry name" value="TTHA0802/YceI-like_sf"/>
</dbReference>
<evidence type="ECO:0000256" key="1">
    <source>
        <dbReference type="ARBA" id="ARBA00008812"/>
    </source>
</evidence>
<dbReference type="InterPro" id="IPR007372">
    <property type="entry name" value="Lipid/polyisoprenoid-bd_YceI"/>
</dbReference>
<dbReference type="EMBL" id="BAABAB010000005">
    <property type="protein sequence ID" value="GAA3608216.1"/>
    <property type="molecule type" value="Genomic_DNA"/>
</dbReference>
<dbReference type="Proteomes" id="UP001501490">
    <property type="component" value="Unassembled WGS sequence"/>
</dbReference>
<accession>A0ABP6ZJH2</accession>
<evidence type="ECO:0000259" key="2">
    <source>
        <dbReference type="SMART" id="SM00867"/>
    </source>
</evidence>
<dbReference type="SMART" id="SM00867">
    <property type="entry name" value="YceI"/>
    <property type="match status" value="1"/>
</dbReference>
<dbReference type="Pfam" id="PF04264">
    <property type="entry name" value="YceI"/>
    <property type="match status" value="1"/>
</dbReference>
<dbReference type="RefSeq" id="WP_344801739.1">
    <property type="nucleotide sequence ID" value="NZ_BAABAB010000005.1"/>
</dbReference>
<comment type="similarity">
    <text evidence="1">Belongs to the UPF0312 family.</text>
</comment>
<proteinExistence type="inferred from homology"/>
<gene>
    <name evidence="3" type="ORF">GCM10022236_07480</name>
</gene>
<protein>
    <submittedName>
        <fullName evidence="3">YceI family protein</fullName>
    </submittedName>
</protein>
<comment type="caution">
    <text evidence="3">The sequence shown here is derived from an EMBL/GenBank/DDBJ whole genome shotgun (WGS) entry which is preliminary data.</text>
</comment>